<evidence type="ECO:0000256" key="1">
    <source>
        <dbReference type="ARBA" id="ARBA00022801"/>
    </source>
</evidence>
<dbReference type="Gene3D" id="3.10.129.10">
    <property type="entry name" value="Hotdog Thioesterase"/>
    <property type="match status" value="1"/>
</dbReference>
<dbReference type="PANTHER" id="PTHR42856:SF1">
    <property type="entry name" value="ACYL-COENZYME A THIOESTERASE PAAI"/>
    <property type="match status" value="1"/>
</dbReference>
<dbReference type="SUPFAM" id="SSF54637">
    <property type="entry name" value="Thioesterase/thiol ester dehydrase-isomerase"/>
    <property type="match status" value="1"/>
</dbReference>
<dbReference type="GO" id="GO:0016289">
    <property type="term" value="F:acyl-CoA hydrolase activity"/>
    <property type="evidence" value="ECO:0007669"/>
    <property type="project" value="TreeGrafter"/>
</dbReference>
<sequence length="127" mass="13831">MNSLAYIQRDAYAANLGVECIESSFENTVCRLVIQNNHLNGLGTTHGAVIFSLADIAFACACNASEQTFVGVQTEIRYMRKAQGNELIAYAMLVSASKRFAHYQVTVKDGQDNQIALFTGTACLLQS</sequence>
<keyword evidence="4" id="KW-1185">Reference proteome</keyword>
<accession>A0AAV3U7C7</accession>
<dbReference type="InterPro" id="IPR003736">
    <property type="entry name" value="PAAI_dom"/>
</dbReference>
<dbReference type="CDD" id="cd03443">
    <property type="entry name" value="PaaI_thioesterase"/>
    <property type="match status" value="1"/>
</dbReference>
<reference evidence="4" key="1">
    <citation type="journal article" date="2019" name="Int. J. Syst. Evol. Microbiol.">
        <title>The Global Catalogue of Microorganisms (GCM) 10K type strain sequencing project: providing services to taxonomists for standard genome sequencing and annotation.</title>
        <authorList>
            <consortium name="The Broad Institute Genomics Platform"/>
            <consortium name="The Broad Institute Genome Sequencing Center for Infectious Disease"/>
            <person name="Wu L."/>
            <person name="Ma J."/>
        </authorList>
    </citation>
    <scope>NUCLEOTIDE SEQUENCE [LARGE SCALE GENOMIC DNA]</scope>
    <source>
        <strain evidence="4">JCM 19134</strain>
    </source>
</reference>
<dbReference type="Proteomes" id="UP001409585">
    <property type="component" value="Unassembled WGS sequence"/>
</dbReference>
<proteinExistence type="predicted"/>
<gene>
    <name evidence="3" type="ORF">GCM10025791_39760</name>
</gene>
<dbReference type="InterPro" id="IPR006683">
    <property type="entry name" value="Thioestr_dom"/>
</dbReference>
<dbReference type="RefSeq" id="WP_345426540.1">
    <property type="nucleotide sequence ID" value="NZ_AP031496.1"/>
</dbReference>
<dbReference type="PANTHER" id="PTHR42856">
    <property type="entry name" value="ACYL-COENZYME A THIOESTERASE PAAI"/>
    <property type="match status" value="1"/>
</dbReference>
<keyword evidence="1" id="KW-0378">Hydrolase</keyword>
<dbReference type="AlphaFoldDB" id="A0AAV3U7C7"/>
<dbReference type="EMBL" id="BAABLX010000070">
    <property type="protein sequence ID" value="GAA4955594.1"/>
    <property type="molecule type" value="Genomic_DNA"/>
</dbReference>
<dbReference type="InterPro" id="IPR052723">
    <property type="entry name" value="Acyl-CoA_thioesterase_PaaI"/>
</dbReference>
<comment type="caution">
    <text evidence="3">The sequence shown here is derived from an EMBL/GenBank/DDBJ whole genome shotgun (WGS) entry which is preliminary data.</text>
</comment>
<evidence type="ECO:0000259" key="2">
    <source>
        <dbReference type="Pfam" id="PF03061"/>
    </source>
</evidence>
<protein>
    <submittedName>
        <fullName evidence="3">Hotdog fold thioesterase</fullName>
    </submittedName>
</protein>
<name>A0AAV3U7C7_9ALTE</name>
<dbReference type="NCBIfam" id="TIGR00369">
    <property type="entry name" value="unchar_dom_1"/>
    <property type="match status" value="1"/>
</dbReference>
<organism evidence="3 4">
    <name type="scientific">Halioxenophilus aromaticivorans</name>
    <dbReference type="NCBI Taxonomy" id="1306992"/>
    <lineage>
        <taxon>Bacteria</taxon>
        <taxon>Pseudomonadati</taxon>
        <taxon>Pseudomonadota</taxon>
        <taxon>Gammaproteobacteria</taxon>
        <taxon>Alteromonadales</taxon>
        <taxon>Alteromonadaceae</taxon>
        <taxon>Halioxenophilus</taxon>
    </lineage>
</organism>
<evidence type="ECO:0000313" key="4">
    <source>
        <dbReference type="Proteomes" id="UP001409585"/>
    </source>
</evidence>
<dbReference type="InterPro" id="IPR029069">
    <property type="entry name" value="HotDog_dom_sf"/>
</dbReference>
<dbReference type="Pfam" id="PF03061">
    <property type="entry name" value="4HBT"/>
    <property type="match status" value="1"/>
</dbReference>
<feature type="domain" description="Thioesterase" evidence="2">
    <location>
        <begin position="43"/>
        <end position="115"/>
    </location>
</feature>
<evidence type="ECO:0000313" key="3">
    <source>
        <dbReference type="EMBL" id="GAA4955594.1"/>
    </source>
</evidence>